<dbReference type="GO" id="GO:0005737">
    <property type="term" value="C:cytoplasm"/>
    <property type="evidence" value="ECO:0007669"/>
    <property type="project" value="UniProtKB-SubCell"/>
</dbReference>
<keyword evidence="6 9" id="KW-0067">ATP-binding</keyword>
<dbReference type="SUPFAM" id="SSF55973">
    <property type="entry name" value="S-adenosylmethionine synthetase"/>
    <property type="match status" value="3"/>
</dbReference>
<comment type="caution">
    <text evidence="14">The sequence shown here is derived from an EMBL/GenBank/DDBJ whole genome shotgun (WGS) entry which is preliminary data.</text>
</comment>
<proteinExistence type="inferred from homology"/>
<keyword evidence="7 9" id="KW-0460">Magnesium</keyword>
<evidence type="ECO:0000256" key="1">
    <source>
        <dbReference type="ARBA" id="ARBA00005224"/>
    </source>
</evidence>
<evidence type="ECO:0000313" key="14">
    <source>
        <dbReference type="EMBL" id="HIP98469.1"/>
    </source>
</evidence>
<dbReference type="Pfam" id="PF02772">
    <property type="entry name" value="S-AdoMet_synt_M"/>
    <property type="match status" value="1"/>
</dbReference>
<dbReference type="PIRSF" id="PIRSF000497">
    <property type="entry name" value="MAT"/>
    <property type="match status" value="1"/>
</dbReference>
<feature type="region of interest" description="Flexible loop" evidence="9">
    <location>
        <begin position="98"/>
        <end position="108"/>
    </location>
</feature>
<keyword evidence="2 9" id="KW-0554">One-carbon metabolism</keyword>
<comment type="pathway">
    <text evidence="1 9">Amino-acid biosynthesis; S-adenosyl-L-methionine biosynthesis; S-adenosyl-L-methionine from L-methionine: step 1/1.</text>
</comment>
<feature type="domain" description="S-adenosylmethionine synthetase N-terminal" evidence="11">
    <location>
        <begin position="5"/>
        <end position="100"/>
    </location>
</feature>
<feature type="binding site" description="in other chain" evidence="9">
    <location>
        <position position="14"/>
    </location>
    <ligand>
        <name>ATP</name>
        <dbReference type="ChEBI" id="CHEBI:30616"/>
        <note>ligand shared between two neighboring subunits</note>
    </ligand>
</feature>
<feature type="binding site" evidence="9">
    <location>
        <position position="233"/>
    </location>
    <ligand>
        <name>L-methionine</name>
        <dbReference type="ChEBI" id="CHEBI:57844"/>
        <note>ligand shared between two neighboring subunits</note>
    </ligand>
</feature>
<evidence type="ECO:0000256" key="3">
    <source>
        <dbReference type="ARBA" id="ARBA00022679"/>
    </source>
</evidence>
<comment type="subcellular location">
    <subcellularLocation>
        <location evidence="9">Cytoplasm</location>
    </subcellularLocation>
</comment>
<dbReference type="PANTHER" id="PTHR11964">
    <property type="entry name" value="S-ADENOSYLMETHIONINE SYNTHETASE"/>
    <property type="match status" value="1"/>
</dbReference>
<feature type="binding site" description="in other chain" evidence="9">
    <location>
        <position position="55"/>
    </location>
    <ligand>
        <name>L-methionine</name>
        <dbReference type="ChEBI" id="CHEBI:57844"/>
        <note>ligand shared between two neighboring subunits</note>
    </ligand>
</feature>
<dbReference type="InterPro" id="IPR002133">
    <property type="entry name" value="S-AdoMet_synthetase"/>
</dbReference>
<feature type="domain" description="S-adenosylmethionine synthetase C-terminal" evidence="13">
    <location>
        <begin position="228"/>
        <end position="364"/>
    </location>
</feature>
<dbReference type="Pfam" id="PF00438">
    <property type="entry name" value="S-AdoMet_synt_N"/>
    <property type="match status" value="1"/>
</dbReference>
<evidence type="ECO:0000256" key="5">
    <source>
        <dbReference type="ARBA" id="ARBA00022741"/>
    </source>
</evidence>
<dbReference type="GO" id="GO:0006730">
    <property type="term" value="P:one-carbon metabolic process"/>
    <property type="evidence" value="ECO:0007669"/>
    <property type="project" value="UniProtKB-KW"/>
</dbReference>
<dbReference type="InterPro" id="IPR022628">
    <property type="entry name" value="S-AdoMet_synt_N"/>
</dbReference>
<dbReference type="GO" id="GO:0006556">
    <property type="term" value="P:S-adenosylmethionine biosynthetic process"/>
    <property type="evidence" value="ECO:0007669"/>
    <property type="project" value="UniProtKB-UniRule"/>
</dbReference>
<comment type="catalytic activity">
    <reaction evidence="9">
        <text>L-methionine + ATP + H2O = S-adenosyl-L-methionine + phosphate + diphosphate</text>
        <dbReference type="Rhea" id="RHEA:21080"/>
        <dbReference type="ChEBI" id="CHEBI:15377"/>
        <dbReference type="ChEBI" id="CHEBI:30616"/>
        <dbReference type="ChEBI" id="CHEBI:33019"/>
        <dbReference type="ChEBI" id="CHEBI:43474"/>
        <dbReference type="ChEBI" id="CHEBI:57844"/>
        <dbReference type="ChEBI" id="CHEBI:59789"/>
        <dbReference type="EC" id="2.5.1.6"/>
    </reaction>
</comment>
<protein>
    <recommendedName>
        <fullName evidence="9">S-adenosylmethionine synthase</fullName>
        <shortName evidence="9">AdoMet synthase</shortName>
        <ecNumber evidence="9">2.5.1.6</ecNumber>
    </recommendedName>
    <alternativeName>
        <fullName evidence="9">MAT</fullName>
    </alternativeName>
    <alternativeName>
        <fullName evidence="9">Methionine adenosyltransferase</fullName>
    </alternativeName>
</protein>
<dbReference type="GO" id="GO:0005524">
    <property type="term" value="F:ATP binding"/>
    <property type="evidence" value="ECO:0007669"/>
    <property type="project" value="UniProtKB-UniRule"/>
</dbReference>
<dbReference type="Proteomes" id="UP000606463">
    <property type="component" value="Unassembled WGS sequence"/>
</dbReference>
<keyword evidence="5 9" id="KW-0547">Nucleotide-binding</keyword>
<keyword evidence="4 9" id="KW-0479">Metal-binding</keyword>
<feature type="binding site" description="in other chain" evidence="9">
    <location>
        <begin position="158"/>
        <end position="160"/>
    </location>
    <ligand>
        <name>ATP</name>
        <dbReference type="ChEBI" id="CHEBI:30616"/>
        <note>ligand shared between two neighboring subunits</note>
    </ligand>
</feature>
<feature type="binding site" description="in other chain" evidence="9">
    <location>
        <begin position="239"/>
        <end position="240"/>
    </location>
    <ligand>
        <name>ATP</name>
        <dbReference type="ChEBI" id="CHEBI:30616"/>
        <note>ligand shared between two neighboring subunits</note>
    </ligand>
</feature>
<feature type="binding site" evidence="9">
    <location>
        <position position="16"/>
    </location>
    <ligand>
        <name>Mg(2+)</name>
        <dbReference type="ChEBI" id="CHEBI:18420"/>
    </ligand>
</feature>
<dbReference type="InterPro" id="IPR022629">
    <property type="entry name" value="S-AdoMet_synt_central"/>
</dbReference>
<evidence type="ECO:0000259" key="12">
    <source>
        <dbReference type="Pfam" id="PF02772"/>
    </source>
</evidence>
<dbReference type="HAMAP" id="MF_00086">
    <property type="entry name" value="S_AdoMet_synth1"/>
    <property type="match status" value="1"/>
</dbReference>
<comment type="cofactor">
    <cofactor evidence="9">
        <name>K(+)</name>
        <dbReference type="ChEBI" id="CHEBI:29103"/>
    </cofactor>
    <text evidence="9">Binds 1 potassium ion per subunit.</text>
</comment>
<dbReference type="EMBL" id="DQVE01000042">
    <property type="protein sequence ID" value="HIP98469.1"/>
    <property type="molecule type" value="Genomic_DNA"/>
</dbReference>
<sequence length="376" mass="41118">MHNLRMAESVCEGHPDKLADLIADKLLDACLEKDPFARVSFEVMVTTGLVTVGGELSTEAFIDVPRIVRSAIKEVGYTEPELGFDADTCGVIQTLDEQSPEIALGISSEGAGDTAIVVGYAVKEAPNLMPWPITVAHSITKTVSEYRKIGKLPFLRPDGKCLVVMDYEDGKPKKVSAVYLYVQHDPDISLQQLRNLLTEEVIIKLLPEHLLSPGTKIEVNPSGRFVFGGPAADTGITGRKIVSDAYGDIGFSGGSAFSGKDPTKTDRAGSYMARYIAKNIVAAELAEKCLVQIGYAFGLSEPVAFDIETFGTEKVDKDKLVEVIKKLFPLKPLEIIQYLDLRKPIYSQTAVYGQFGKEKLPWEKTDMVDKLKGELL</sequence>
<comment type="cofactor">
    <cofactor evidence="9">
        <name>Mg(2+)</name>
        <dbReference type="ChEBI" id="CHEBI:18420"/>
    </cofactor>
    <text evidence="9">Binds 2 divalent ions per subunit.</text>
</comment>
<dbReference type="Pfam" id="PF02773">
    <property type="entry name" value="S-AdoMet_synt_C"/>
    <property type="match status" value="1"/>
</dbReference>
<evidence type="ECO:0000256" key="7">
    <source>
        <dbReference type="ARBA" id="ARBA00022842"/>
    </source>
</evidence>
<comment type="subunit">
    <text evidence="9">Homotetramer; dimer of dimers.</text>
</comment>
<feature type="binding site" evidence="9">
    <location>
        <position position="233"/>
    </location>
    <ligand>
        <name>ATP</name>
        <dbReference type="ChEBI" id="CHEBI:30616"/>
        <note>ligand shared between two neighboring subunits</note>
    </ligand>
</feature>
<evidence type="ECO:0000256" key="9">
    <source>
        <dbReference type="HAMAP-Rule" id="MF_00086"/>
    </source>
</evidence>
<feature type="binding site" description="in other chain" evidence="9">
    <location>
        <begin position="224"/>
        <end position="225"/>
    </location>
    <ligand>
        <name>ATP</name>
        <dbReference type="ChEBI" id="CHEBI:30616"/>
        <note>ligand shared between two neighboring subunits</note>
    </ligand>
</feature>
<evidence type="ECO:0000256" key="10">
    <source>
        <dbReference type="RuleBase" id="RU004462"/>
    </source>
</evidence>
<dbReference type="CDD" id="cd18079">
    <property type="entry name" value="S-AdoMet_synt"/>
    <property type="match status" value="1"/>
</dbReference>
<gene>
    <name evidence="9 14" type="primary">metK</name>
    <name evidence="14" type="ORF">EYH37_03800</name>
</gene>
<keyword evidence="8 9" id="KW-0630">Potassium</keyword>
<dbReference type="InterPro" id="IPR022630">
    <property type="entry name" value="S-AdoMet_synt_C"/>
</dbReference>
<evidence type="ECO:0000313" key="15">
    <source>
        <dbReference type="Proteomes" id="UP000606463"/>
    </source>
</evidence>
<evidence type="ECO:0000256" key="6">
    <source>
        <dbReference type="ARBA" id="ARBA00022840"/>
    </source>
</evidence>
<evidence type="ECO:0000256" key="8">
    <source>
        <dbReference type="ARBA" id="ARBA00022958"/>
    </source>
</evidence>
<dbReference type="GO" id="GO:0004478">
    <property type="term" value="F:methionine adenosyltransferase activity"/>
    <property type="evidence" value="ECO:0007669"/>
    <property type="project" value="UniProtKB-UniRule"/>
</dbReference>
<feature type="binding site" evidence="9">
    <location>
        <position position="260"/>
    </location>
    <ligand>
        <name>ATP</name>
        <dbReference type="ChEBI" id="CHEBI:30616"/>
        <note>ligand shared between two neighboring subunits</note>
    </ligand>
</feature>
<feature type="binding site" evidence="9">
    <location>
        <position position="256"/>
    </location>
    <ligand>
        <name>ATP</name>
        <dbReference type="ChEBI" id="CHEBI:30616"/>
        <note>ligand shared between two neighboring subunits</note>
    </ligand>
</feature>
<feature type="binding site" description="in other chain" evidence="9">
    <location>
        <position position="98"/>
    </location>
    <ligand>
        <name>L-methionine</name>
        <dbReference type="ChEBI" id="CHEBI:57844"/>
        <note>ligand shared between two neighboring subunits</note>
    </ligand>
</feature>
<dbReference type="EC" id="2.5.1.6" evidence="9"/>
<organism evidence="14 15">
    <name type="scientific">Aquifex aeolicus</name>
    <dbReference type="NCBI Taxonomy" id="63363"/>
    <lineage>
        <taxon>Bacteria</taxon>
        <taxon>Pseudomonadati</taxon>
        <taxon>Aquificota</taxon>
        <taxon>Aquificia</taxon>
        <taxon>Aquificales</taxon>
        <taxon>Aquificaceae</taxon>
        <taxon>Aquifex</taxon>
    </lineage>
</organism>
<evidence type="ECO:0000256" key="2">
    <source>
        <dbReference type="ARBA" id="ARBA00022563"/>
    </source>
</evidence>
<evidence type="ECO:0000259" key="11">
    <source>
        <dbReference type="Pfam" id="PF00438"/>
    </source>
</evidence>
<feature type="binding site" evidence="9">
    <location>
        <position position="42"/>
    </location>
    <ligand>
        <name>K(+)</name>
        <dbReference type="ChEBI" id="CHEBI:29103"/>
    </ligand>
</feature>
<keyword evidence="9" id="KW-0963">Cytoplasm</keyword>
<dbReference type="NCBIfam" id="TIGR01034">
    <property type="entry name" value="metK"/>
    <property type="match status" value="1"/>
</dbReference>
<evidence type="ECO:0000259" key="13">
    <source>
        <dbReference type="Pfam" id="PF02773"/>
    </source>
</evidence>
<evidence type="ECO:0000256" key="4">
    <source>
        <dbReference type="ARBA" id="ARBA00022723"/>
    </source>
</evidence>
<accession>A0A9D1CFB4</accession>
<comment type="function">
    <text evidence="9">Catalyzes the formation of S-adenosylmethionine (AdoMet) from methionine and ATP. The overall synthetic reaction is composed of two sequential steps, AdoMet formation and the subsequent tripolyphosphate hydrolysis which occurs prior to release of AdoMet from the enzyme.</text>
</comment>
<dbReference type="InterPro" id="IPR022636">
    <property type="entry name" value="S-AdoMet_synthetase_sfam"/>
</dbReference>
<feature type="binding site" description="in other chain" evidence="9">
    <location>
        <position position="264"/>
    </location>
    <ligand>
        <name>L-methionine</name>
        <dbReference type="ChEBI" id="CHEBI:57844"/>
        <note>ligand shared between two neighboring subunits</note>
    </ligand>
</feature>
<dbReference type="AlphaFoldDB" id="A0A9D1CFB4"/>
<reference evidence="14" key="1">
    <citation type="journal article" date="2020" name="ISME J.">
        <title>Gammaproteobacteria mediating utilization of methyl-, sulfur- and petroleum organic compounds in deep ocean hydrothermal plumes.</title>
        <authorList>
            <person name="Zhou Z."/>
            <person name="Liu Y."/>
            <person name="Pan J."/>
            <person name="Cron B.R."/>
            <person name="Toner B.M."/>
            <person name="Anantharaman K."/>
            <person name="Breier J.A."/>
            <person name="Dick G.J."/>
            <person name="Li M."/>
        </authorList>
    </citation>
    <scope>NUCLEOTIDE SEQUENCE</scope>
    <source>
        <strain evidence="14">SZUA-1501</strain>
    </source>
</reference>
<feature type="domain" description="S-adenosylmethionine synthetase central" evidence="12">
    <location>
        <begin position="109"/>
        <end position="225"/>
    </location>
</feature>
<dbReference type="FunFam" id="3.30.300.10:FF:000003">
    <property type="entry name" value="S-adenosylmethionine synthase"/>
    <property type="match status" value="1"/>
</dbReference>
<dbReference type="GO" id="GO:0000287">
    <property type="term" value="F:magnesium ion binding"/>
    <property type="evidence" value="ECO:0007669"/>
    <property type="project" value="UniProtKB-UniRule"/>
</dbReference>
<comment type="similarity">
    <text evidence="9 10">Belongs to the AdoMet synthase family.</text>
</comment>
<dbReference type="Gene3D" id="3.30.300.10">
    <property type="match status" value="3"/>
</dbReference>
<keyword evidence="3 9" id="KW-0808">Transferase</keyword>
<name>A0A9D1CFB4_AQUAO</name>